<dbReference type="InterPro" id="IPR021683">
    <property type="entry name" value="DUF3267"/>
</dbReference>
<feature type="transmembrane region" description="Helical" evidence="1">
    <location>
        <begin position="32"/>
        <end position="56"/>
    </location>
</feature>
<organism evidence="2 3">
    <name type="scientific">Methanolobus halotolerans</name>
    <dbReference type="NCBI Taxonomy" id="2052935"/>
    <lineage>
        <taxon>Archaea</taxon>
        <taxon>Methanobacteriati</taxon>
        <taxon>Methanobacteriota</taxon>
        <taxon>Stenosarchaea group</taxon>
        <taxon>Methanomicrobia</taxon>
        <taxon>Methanosarcinales</taxon>
        <taxon>Methanosarcinaceae</taxon>
        <taxon>Methanolobus</taxon>
    </lineage>
</organism>
<accession>A0A4E0Q1A6</accession>
<proteinExistence type="predicted"/>
<dbReference type="Pfam" id="PF11667">
    <property type="entry name" value="DUF3267"/>
    <property type="match status" value="1"/>
</dbReference>
<name>A0A4E0Q1A6_9EURY</name>
<evidence type="ECO:0008006" key="4">
    <source>
        <dbReference type="Google" id="ProtNLM"/>
    </source>
</evidence>
<dbReference type="Proteomes" id="UP000297295">
    <property type="component" value="Unassembled WGS sequence"/>
</dbReference>
<gene>
    <name evidence="2" type="ORF">CUN85_03940</name>
</gene>
<evidence type="ECO:0000313" key="3">
    <source>
        <dbReference type="Proteomes" id="UP000297295"/>
    </source>
</evidence>
<keyword evidence="1" id="KW-1133">Transmembrane helix</keyword>
<feature type="transmembrane region" description="Helical" evidence="1">
    <location>
        <begin position="76"/>
        <end position="99"/>
    </location>
</feature>
<reference evidence="2 3" key="1">
    <citation type="submission" date="2017-11" db="EMBL/GenBank/DDBJ databases">
        <title>Isolation and Characterization of Methanogenic Archaea from Saline Meromictic Lake at Siberia.</title>
        <authorList>
            <person name="Shen Y."/>
            <person name="Huang H.-H."/>
            <person name="Lai M.-C."/>
            <person name="Chen S.-C."/>
        </authorList>
    </citation>
    <scope>NUCLEOTIDE SEQUENCE [LARGE SCALE GENOMIC DNA]</scope>
    <source>
        <strain evidence="2 3">SY-01</strain>
    </source>
</reference>
<comment type="caution">
    <text evidence="2">The sequence shown here is derived from an EMBL/GenBank/DDBJ whole genome shotgun (WGS) entry which is preliminary data.</text>
</comment>
<feature type="transmembrane region" description="Helical" evidence="1">
    <location>
        <begin position="161"/>
        <end position="181"/>
    </location>
</feature>
<feature type="transmembrane region" description="Helical" evidence="1">
    <location>
        <begin position="129"/>
        <end position="149"/>
    </location>
</feature>
<protein>
    <recommendedName>
        <fullName evidence="4">Zincin peptidase</fullName>
    </recommendedName>
</protein>
<dbReference type="AlphaFoldDB" id="A0A4E0Q1A6"/>
<sequence>MKLSSKIPVVDPQRHNSLIEDNWVHLKEPQNLVTAIAASLPLMALNLLLTIGVISLFPPLTPDDLGISQGGFQITINLWLIAGFIGFLVMHELLHLVLIPDFTSSARTYIGITHMGGFVYSEEMIRKSAYLLITIAPFVALSILLPAMLGSMGLLSPALKILILLNSMASSMDVLTFILVLTQVPDSSYITSNGMRTYWKK</sequence>
<evidence type="ECO:0000313" key="2">
    <source>
        <dbReference type="EMBL" id="TGC10752.1"/>
    </source>
</evidence>
<keyword evidence="1" id="KW-0812">Transmembrane</keyword>
<keyword evidence="1" id="KW-0472">Membrane</keyword>
<evidence type="ECO:0000256" key="1">
    <source>
        <dbReference type="SAM" id="Phobius"/>
    </source>
</evidence>
<keyword evidence="3" id="KW-1185">Reference proteome</keyword>
<dbReference type="EMBL" id="PGGK01000003">
    <property type="protein sequence ID" value="TGC10752.1"/>
    <property type="molecule type" value="Genomic_DNA"/>
</dbReference>